<sequence>MSDMTTGARADSVRLQKVLAQAGVASRRAAEELIAAGRVSVDGKVVREMGRRIDPDTAVVHVDGSRIVLRDDLVHLALNKPRGILSTMHDDRGRQCVGDLVVERGIVDEHFTGAPRARLFHVGRLDAETEGLLLLTNDGELGHRLMHPSYEIEKTYLAEVMGQVPRDLGRRLRDGVELDDGPVSVHSFRLVDSTPGRSLVEVVIHEGRKHVVRRLLDEVGHPVQRLVRTAIGEVRLGDQRPGRFRPLTRAEVGSLYRSVDM</sequence>
<dbReference type="EMBL" id="VFPA01000001">
    <property type="protein sequence ID" value="TQM13439.1"/>
    <property type="molecule type" value="Genomic_DNA"/>
</dbReference>
<dbReference type="PANTHER" id="PTHR47683:SF2">
    <property type="entry name" value="RNA-BINDING S4 DOMAIN-CONTAINING PROTEIN"/>
    <property type="match status" value="1"/>
</dbReference>
<reference evidence="7 8" key="1">
    <citation type="submission" date="2019-06" db="EMBL/GenBank/DDBJ databases">
        <title>Sequencing the genomes of 1000 actinobacteria strains.</title>
        <authorList>
            <person name="Klenk H.-P."/>
        </authorList>
    </citation>
    <scope>NUCLEOTIDE SEQUENCE [LARGE SCALE GENOMIC DNA]</scope>
    <source>
        <strain evidence="7 8">DSM 45301</strain>
    </source>
</reference>
<protein>
    <recommendedName>
        <fullName evidence="5">Pseudouridine synthase</fullName>
        <ecNumber evidence="5">5.4.99.-</ecNumber>
    </recommendedName>
</protein>
<comment type="caution">
    <text evidence="7">The sequence shown here is derived from an EMBL/GenBank/DDBJ whole genome shotgun (WGS) entry which is preliminary data.</text>
</comment>
<dbReference type="Proteomes" id="UP000315677">
    <property type="component" value="Unassembled WGS sequence"/>
</dbReference>
<dbReference type="Gene3D" id="3.30.2350.10">
    <property type="entry name" value="Pseudouridine synthase"/>
    <property type="match status" value="1"/>
</dbReference>
<evidence type="ECO:0000256" key="5">
    <source>
        <dbReference type="RuleBase" id="RU003887"/>
    </source>
</evidence>
<dbReference type="SMART" id="SM00363">
    <property type="entry name" value="S4"/>
    <property type="match status" value="1"/>
</dbReference>
<dbReference type="AlphaFoldDB" id="A0A543DVW7"/>
<dbReference type="Gene3D" id="3.10.290.10">
    <property type="entry name" value="RNA-binding S4 domain"/>
    <property type="match status" value="1"/>
</dbReference>
<dbReference type="InterPro" id="IPR036986">
    <property type="entry name" value="S4_RNA-bd_sf"/>
</dbReference>
<dbReference type="SUPFAM" id="SSF55174">
    <property type="entry name" value="Alpha-L RNA-binding motif"/>
    <property type="match status" value="1"/>
</dbReference>
<evidence type="ECO:0000256" key="2">
    <source>
        <dbReference type="ARBA" id="ARBA00008348"/>
    </source>
</evidence>
<dbReference type="PROSITE" id="PS50889">
    <property type="entry name" value="S4"/>
    <property type="match status" value="1"/>
</dbReference>
<dbReference type="InterPro" id="IPR006145">
    <property type="entry name" value="PsdUridine_synth_RsuA/RluA"/>
</dbReference>
<dbReference type="GO" id="GO:0120159">
    <property type="term" value="F:rRNA pseudouridine synthase activity"/>
    <property type="evidence" value="ECO:0007669"/>
    <property type="project" value="UniProtKB-ARBA"/>
</dbReference>
<dbReference type="InterPro" id="IPR050343">
    <property type="entry name" value="RsuA_PseudoU_synthase"/>
</dbReference>
<evidence type="ECO:0000256" key="3">
    <source>
        <dbReference type="ARBA" id="ARBA00023235"/>
    </source>
</evidence>
<comment type="catalytic activity">
    <reaction evidence="1">
        <text>a uridine in RNA = a pseudouridine in RNA</text>
        <dbReference type="Rhea" id="RHEA:48348"/>
        <dbReference type="Rhea" id="RHEA-COMP:12068"/>
        <dbReference type="Rhea" id="RHEA-COMP:12069"/>
        <dbReference type="ChEBI" id="CHEBI:65314"/>
        <dbReference type="ChEBI" id="CHEBI:65315"/>
    </reaction>
</comment>
<proteinExistence type="inferred from homology"/>
<gene>
    <name evidence="7" type="ORF">FB558_0183</name>
</gene>
<dbReference type="InterPro" id="IPR020103">
    <property type="entry name" value="PsdUridine_synth_cat_dom_sf"/>
</dbReference>
<keyword evidence="4" id="KW-0694">RNA-binding</keyword>
<dbReference type="EC" id="5.4.99.-" evidence="5"/>
<feature type="domain" description="RNA-binding S4" evidence="6">
    <location>
        <begin position="13"/>
        <end position="74"/>
    </location>
</feature>
<keyword evidence="3 5" id="KW-0413">Isomerase</keyword>
<evidence type="ECO:0000313" key="8">
    <source>
        <dbReference type="Proteomes" id="UP000315677"/>
    </source>
</evidence>
<dbReference type="GO" id="GO:0003723">
    <property type="term" value="F:RNA binding"/>
    <property type="evidence" value="ECO:0007669"/>
    <property type="project" value="UniProtKB-KW"/>
</dbReference>
<dbReference type="InterPro" id="IPR000748">
    <property type="entry name" value="PsdUridine_synth_RsuA/RluB/E/F"/>
</dbReference>
<dbReference type="PROSITE" id="PS01149">
    <property type="entry name" value="PSI_RSU"/>
    <property type="match status" value="1"/>
</dbReference>
<dbReference type="FunFam" id="3.10.290.10:FF:000003">
    <property type="entry name" value="Pseudouridine synthase"/>
    <property type="match status" value="1"/>
</dbReference>
<accession>A0A543DVW7</accession>
<dbReference type="CDD" id="cd00165">
    <property type="entry name" value="S4"/>
    <property type="match status" value="1"/>
</dbReference>
<evidence type="ECO:0000313" key="7">
    <source>
        <dbReference type="EMBL" id="TQM13439.1"/>
    </source>
</evidence>
<dbReference type="SUPFAM" id="SSF55120">
    <property type="entry name" value="Pseudouridine synthase"/>
    <property type="match status" value="1"/>
</dbReference>
<dbReference type="InterPro" id="IPR002942">
    <property type="entry name" value="S4_RNA-bd"/>
</dbReference>
<comment type="similarity">
    <text evidence="2 5">Belongs to the pseudouridine synthase RsuA family.</text>
</comment>
<keyword evidence="8" id="KW-1185">Reference proteome</keyword>
<dbReference type="GO" id="GO:0000455">
    <property type="term" value="P:enzyme-directed rRNA pseudouridine synthesis"/>
    <property type="evidence" value="ECO:0007669"/>
    <property type="project" value="UniProtKB-ARBA"/>
</dbReference>
<organism evidence="7 8">
    <name type="scientific">Pseudonocardia kunmingensis</name>
    <dbReference type="NCBI Taxonomy" id="630975"/>
    <lineage>
        <taxon>Bacteria</taxon>
        <taxon>Bacillati</taxon>
        <taxon>Actinomycetota</taxon>
        <taxon>Actinomycetes</taxon>
        <taxon>Pseudonocardiales</taxon>
        <taxon>Pseudonocardiaceae</taxon>
        <taxon>Pseudonocardia</taxon>
    </lineage>
</organism>
<evidence type="ECO:0000259" key="6">
    <source>
        <dbReference type="SMART" id="SM00363"/>
    </source>
</evidence>
<dbReference type="InterPro" id="IPR018496">
    <property type="entry name" value="PsdUridine_synth_RsuA/RluB_CS"/>
</dbReference>
<dbReference type="Pfam" id="PF01479">
    <property type="entry name" value="S4"/>
    <property type="match status" value="1"/>
</dbReference>
<dbReference type="CDD" id="cd02870">
    <property type="entry name" value="PseudoU_synth_RsuA_like"/>
    <property type="match status" value="1"/>
</dbReference>
<dbReference type="NCBIfam" id="TIGR00093">
    <property type="entry name" value="pseudouridine synthase"/>
    <property type="match status" value="1"/>
</dbReference>
<name>A0A543DVW7_9PSEU</name>
<dbReference type="PANTHER" id="PTHR47683">
    <property type="entry name" value="PSEUDOURIDINE SYNTHASE FAMILY PROTEIN-RELATED"/>
    <property type="match status" value="1"/>
</dbReference>
<evidence type="ECO:0000256" key="1">
    <source>
        <dbReference type="ARBA" id="ARBA00000073"/>
    </source>
</evidence>
<evidence type="ECO:0000256" key="4">
    <source>
        <dbReference type="PROSITE-ProRule" id="PRU00182"/>
    </source>
</evidence>
<dbReference type="Pfam" id="PF00849">
    <property type="entry name" value="PseudoU_synth_2"/>
    <property type="match status" value="1"/>
</dbReference>